<dbReference type="AlphaFoldDB" id="A0A7K0BSQ2"/>
<accession>A0A7K0BSQ2</accession>
<organism evidence="1 2">
    <name type="scientific">Actinomadura macrotermitis</name>
    <dbReference type="NCBI Taxonomy" id="2585200"/>
    <lineage>
        <taxon>Bacteria</taxon>
        <taxon>Bacillati</taxon>
        <taxon>Actinomycetota</taxon>
        <taxon>Actinomycetes</taxon>
        <taxon>Streptosporangiales</taxon>
        <taxon>Thermomonosporaceae</taxon>
        <taxon>Actinomadura</taxon>
    </lineage>
</organism>
<dbReference type="EMBL" id="WEGH01000001">
    <property type="protein sequence ID" value="MQY04228.1"/>
    <property type="molecule type" value="Genomic_DNA"/>
</dbReference>
<reference evidence="1 2" key="1">
    <citation type="submission" date="2019-10" db="EMBL/GenBank/DDBJ databases">
        <title>Actinomadura rubteroloni sp. nov. and Actinomadura macrotermitis sp. nov., isolated from the gut of fungus growing-termite Macrotermes natalensis.</title>
        <authorList>
            <person name="Benndorf R."/>
            <person name="Martin K."/>
            <person name="Kuefner M."/>
            <person name="De Beer W."/>
            <person name="Kaster A.-K."/>
            <person name="Vollmers J."/>
            <person name="Poulsen M."/>
            <person name="Beemelmanns C."/>
        </authorList>
    </citation>
    <scope>NUCLEOTIDE SEQUENCE [LARGE SCALE GENOMIC DNA]</scope>
    <source>
        <strain evidence="1 2">RB68</strain>
    </source>
</reference>
<evidence type="ECO:0000313" key="2">
    <source>
        <dbReference type="Proteomes" id="UP000487268"/>
    </source>
</evidence>
<comment type="caution">
    <text evidence="1">The sequence shown here is derived from an EMBL/GenBank/DDBJ whole genome shotgun (WGS) entry which is preliminary data.</text>
</comment>
<keyword evidence="2" id="KW-1185">Reference proteome</keyword>
<sequence length="239" mass="27213">MTLIVFWRKQKAAIAGFHPLHQALIHQQGFSVSLRPADWNALIASLAQHHAHVRRRRWGLPDRVPAVLVPMLRVLMEDMTGKGVLSVAADLRGPGTPEKQGPQVQLPVRRPVRSVTQWFAVDPWLRMRAELRDGSVLELAVTDRVRYRKVHKVNPRGKHKTKTKTKTVRRIAVTRRTAKGAPVQRPGTPPPPWIRVRLKNGERTVITAVAKIPAGDDRSLPEHILHVSTETFRWTRRTR</sequence>
<dbReference type="RefSeq" id="WP_328594040.1">
    <property type="nucleotide sequence ID" value="NZ_WEGH01000001.1"/>
</dbReference>
<dbReference type="Proteomes" id="UP000487268">
    <property type="component" value="Unassembled WGS sequence"/>
</dbReference>
<name>A0A7K0BSQ2_9ACTN</name>
<proteinExistence type="predicted"/>
<evidence type="ECO:0000313" key="1">
    <source>
        <dbReference type="EMBL" id="MQY04228.1"/>
    </source>
</evidence>
<gene>
    <name evidence="1" type="ORF">ACRB68_22790</name>
</gene>
<protein>
    <submittedName>
        <fullName evidence="1">Uncharacterized protein</fullName>
    </submittedName>
</protein>